<keyword evidence="3" id="KW-0489">Methyltransferase</keyword>
<sequence length="264" mass="29834">MMRANEENWDTRTPVHVASEFYAKDPAYWFSPYEWDDLGDLDGLELLHLQCHIGADTVEFARRGARVTGVDISAESLTHARRIAKEHEVDIDFVHANVYDVDFSPERFEIVYTAKGSLCYLPDLARWATLVASLLKPGGVLYVAEFHPLLNAFGPAPKPGLSEELVLRHDYLEGRGPQRKDSKHTYTDGPELSGATVSYEWAHGLGEVISAVAGAGLRVTTVRESSELPWPRWSRMVRNDRGWWELPADEPRVPLFYSLRAEKP</sequence>
<reference evidence="3 4" key="1">
    <citation type="submission" date="2019-07" db="EMBL/GenBank/DDBJ databases">
        <title>Lentzea xizangensis sp. nov., isolated from Qinghai-Tibetan Plateau Soils.</title>
        <authorList>
            <person name="Huang J."/>
        </authorList>
    </citation>
    <scope>NUCLEOTIDE SEQUENCE [LARGE SCALE GENOMIC DNA]</scope>
    <source>
        <strain evidence="3 4">FXJ1.1311</strain>
    </source>
</reference>
<dbReference type="Gene3D" id="3.40.50.150">
    <property type="entry name" value="Vaccinia Virus protein VP39"/>
    <property type="match status" value="1"/>
</dbReference>
<comment type="caution">
    <text evidence="3">The sequence shown here is derived from an EMBL/GenBank/DDBJ whole genome shotgun (WGS) entry which is preliminary data.</text>
</comment>
<evidence type="ECO:0000256" key="1">
    <source>
        <dbReference type="ARBA" id="ARBA00022679"/>
    </source>
</evidence>
<dbReference type="GO" id="GO:0008168">
    <property type="term" value="F:methyltransferase activity"/>
    <property type="evidence" value="ECO:0007669"/>
    <property type="project" value="UniProtKB-KW"/>
</dbReference>
<organism evidence="3 4">
    <name type="scientific">Lentzea tibetensis</name>
    <dbReference type="NCBI Taxonomy" id="2591470"/>
    <lineage>
        <taxon>Bacteria</taxon>
        <taxon>Bacillati</taxon>
        <taxon>Actinomycetota</taxon>
        <taxon>Actinomycetes</taxon>
        <taxon>Pseudonocardiales</taxon>
        <taxon>Pseudonocardiaceae</taxon>
        <taxon>Lentzea</taxon>
    </lineage>
</organism>
<dbReference type="Proteomes" id="UP000316639">
    <property type="component" value="Unassembled WGS sequence"/>
</dbReference>
<evidence type="ECO:0000313" key="3">
    <source>
        <dbReference type="EMBL" id="TWP50363.1"/>
    </source>
</evidence>
<dbReference type="EMBL" id="VOBR01000013">
    <property type="protein sequence ID" value="TWP50363.1"/>
    <property type="molecule type" value="Genomic_DNA"/>
</dbReference>
<dbReference type="CDD" id="cd02440">
    <property type="entry name" value="AdoMet_MTases"/>
    <property type="match status" value="1"/>
</dbReference>
<dbReference type="Pfam" id="PF13649">
    <property type="entry name" value="Methyltransf_25"/>
    <property type="match status" value="1"/>
</dbReference>
<evidence type="ECO:0000259" key="2">
    <source>
        <dbReference type="Pfam" id="PF13649"/>
    </source>
</evidence>
<accession>A0A563ERT7</accession>
<dbReference type="OrthoDB" id="8385759at2"/>
<dbReference type="InterPro" id="IPR029063">
    <property type="entry name" value="SAM-dependent_MTases_sf"/>
</dbReference>
<gene>
    <name evidence="3" type="ORF">FKR81_21105</name>
</gene>
<dbReference type="GO" id="GO:0032259">
    <property type="term" value="P:methylation"/>
    <property type="evidence" value="ECO:0007669"/>
    <property type="project" value="UniProtKB-KW"/>
</dbReference>
<evidence type="ECO:0000313" key="4">
    <source>
        <dbReference type="Proteomes" id="UP000316639"/>
    </source>
</evidence>
<keyword evidence="4" id="KW-1185">Reference proteome</keyword>
<keyword evidence="1 3" id="KW-0808">Transferase</keyword>
<dbReference type="SUPFAM" id="SSF53335">
    <property type="entry name" value="S-adenosyl-L-methionine-dependent methyltransferases"/>
    <property type="match status" value="1"/>
</dbReference>
<protein>
    <submittedName>
        <fullName evidence="3">Class I SAM-dependent methyltransferase</fullName>
    </submittedName>
</protein>
<dbReference type="InterPro" id="IPR041698">
    <property type="entry name" value="Methyltransf_25"/>
</dbReference>
<dbReference type="PANTHER" id="PTHR43861">
    <property type="entry name" value="TRANS-ACONITATE 2-METHYLTRANSFERASE-RELATED"/>
    <property type="match status" value="1"/>
</dbReference>
<feature type="domain" description="Methyltransferase" evidence="2">
    <location>
        <begin position="47"/>
        <end position="139"/>
    </location>
</feature>
<proteinExistence type="predicted"/>
<dbReference type="AlphaFoldDB" id="A0A563ERT7"/>
<name>A0A563ERT7_9PSEU</name>